<proteinExistence type="predicted"/>
<sequence>KGWIKRTSLGRTGTKWAGLHTALGDWLALPSPNYNNGTKSRTPRPQLWREELATDGVFPMDEKAKRTRELLASFYSTDPSAGGGAGVGAAVSPRKMASPDSINSLSFDPDVYMSLLVPDPSSASPLPLSLGYLAPRPV</sequence>
<dbReference type="Proteomes" id="UP000287651">
    <property type="component" value="Unassembled WGS sequence"/>
</dbReference>
<feature type="region of interest" description="Disordered" evidence="1">
    <location>
        <begin position="79"/>
        <end position="99"/>
    </location>
</feature>
<name>A0A426X8P7_ENSVE</name>
<accession>A0A426X8P7</accession>
<evidence type="ECO:0000313" key="2">
    <source>
        <dbReference type="EMBL" id="RRT35844.1"/>
    </source>
</evidence>
<dbReference type="AlphaFoldDB" id="A0A426X8P7"/>
<organism evidence="2 3">
    <name type="scientific">Ensete ventricosum</name>
    <name type="common">Abyssinian banana</name>
    <name type="synonym">Musa ensete</name>
    <dbReference type="NCBI Taxonomy" id="4639"/>
    <lineage>
        <taxon>Eukaryota</taxon>
        <taxon>Viridiplantae</taxon>
        <taxon>Streptophyta</taxon>
        <taxon>Embryophyta</taxon>
        <taxon>Tracheophyta</taxon>
        <taxon>Spermatophyta</taxon>
        <taxon>Magnoliopsida</taxon>
        <taxon>Liliopsida</taxon>
        <taxon>Zingiberales</taxon>
        <taxon>Musaceae</taxon>
        <taxon>Ensete</taxon>
    </lineage>
</organism>
<reference evidence="2 3" key="1">
    <citation type="journal article" date="2014" name="Agronomy (Basel)">
        <title>A Draft Genome Sequence for Ensete ventricosum, the Drought-Tolerant Tree Against Hunger.</title>
        <authorList>
            <person name="Harrison J."/>
            <person name="Moore K.A."/>
            <person name="Paszkiewicz K."/>
            <person name="Jones T."/>
            <person name="Grant M."/>
            <person name="Ambacheew D."/>
            <person name="Muzemil S."/>
            <person name="Studholme D.J."/>
        </authorList>
    </citation>
    <scope>NUCLEOTIDE SEQUENCE [LARGE SCALE GENOMIC DNA]</scope>
</reference>
<dbReference type="EMBL" id="AMZH03024433">
    <property type="protein sequence ID" value="RRT35844.1"/>
    <property type="molecule type" value="Genomic_DNA"/>
</dbReference>
<comment type="caution">
    <text evidence="2">The sequence shown here is derived from an EMBL/GenBank/DDBJ whole genome shotgun (WGS) entry which is preliminary data.</text>
</comment>
<evidence type="ECO:0000313" key="3">
    <source>
        <dbReference type="Proteomes" id="UP000287651"/>
    </source>
</evidence>
<protein>
    <submittedName>
        <fullName evidence="2">Uncharacterized protein</fullName>
    </submittedName>
</protein>
<evidence type="ECO:0000256" key="1">
    <source>
        <dbReference type="SAM" id="MobiDB-lite"/>
    </source>
</evidence>
<feature type="non-terminal residue" evidence="2">
    <location>
        <position position="1"/>
    </location>
</feature>
<gene>
    <name evidence="2" type="ORF">B296_00045131</name>
</gene>